<dbReference type="STRING" id="101127.A0A1X2GLQ6"/>
<protein>
    <submittedName>
        <fullName evidence="2">Uncharacterized protein</fullName>
    </submittedName>
</protein>
<dbReference type="PANTHER" id="PTHR38701">
    <property type="entry name" value="CHROMOSOME 8, WHOLE GENOME SHOTGUN SEQUENCE"/>
    <property type="match status" value="1"/>
</dbReference>
<gene>
    <name evidence="2" type="ORF">DM01DRAFT_1334336</name>
</gene>
<dbReference type="PANTHER" id="PTHR38701:SF1">
    <property type="entry name" value="UP-REGULATED DURING SEPTATION PROTEIN 1 DOMAIN-CONTAINING PROTEIN"/>
    <property type="match status" value="1"/>
</dbReference>
<evidence type="ECO:0000256" key="1">
    <source>
        <dbReference type="SAM" id="MobiDB-lite"/>
    </source>
</evidence>
<comment type="caution">
    <text evidence="2">The sequence shown here is derived from an EMBL/GenBank/DDBJ whole genome shotgun (WGS) entry which is preliminary data.</text>
</comment>
<sequence>MTKSYTAPAISAKYVHASSRPLPPSQIPNSTNAGSSSVSVSAPTVASDQPSVSGLVTANSSLNISAVYNTDEYSPTTPDSEHQLYTTKEDPYDTFGGDEEDGFSDDSAKSPIASDDEGSNDEAILNEARVNRQIADLEISNQSLLAVNAMLEATVRKQALEVAKLKKQLNGTDQQGDLIAPFAPPPLPTTDFSEDEWENDKVFQRLCQMTDSLIEHAQAAVAFEVKGMGRVISQYNLLDDDDDLEK</sequence>
<evidence type="ECO:0000313" key="2">
    <source>
        <dbReference type="EMBL" id="ORX56778.1"/>
    </source>
</evidence>
<organism evidence="2 3">
    <name type="scientific">Hesseltinella vesiculosa</name>
    <dbReference type="NCBI Taxonomy" id="101127"/>
    <lineage>
        <taxon>Eukaryota</taxon>
        <taxon>Fungi</taxon>
        <taxon>Fungi incertae sedis</taxon>
        <taxon>Mucoromycota</taxon>
        <taxon>Mucoromycotina</taxon>
        <taxon>Mucoromycetes</taxon>
        <taxon>Mucorales</taxon>
        <taxon>Cunninghamellaceae</taxon>
        <taxon>Hesseltinella</taxon>
    </lineage>
</organism>
<name>A0A1X2GLQ6_9FUNG</name>
<dbReference type="AlphaFoldDB" id="A0A1X2GLQ6"/>
<feature type="compositionally biased region" description="Low complexity" evidence="1">
    <location>
        <begin position="28"/>
        <end position="47"/>
    </location>
</feature>
<feature type="compositionally biased region" description="Polar residues" evidence="1">
    <location>
        <begin position="68"/>
        <end position="78"/>
    </location>
</feature>
<dbReference type="EMBL" id="MCGT01000009">
    <property type="protein sequence ID" value="ORX56778.1"/>
    <property type="molecule type" value="Genomic_DNA"/>
</dbReference>
<evidence type="ECO:0000313" key="3">
    <source>
        <dbReference type="Proteomes" id="UP000242146"/>
    </source>
</evidence>
<proteinExistence type="predicted"/>
<keyword evidence="3" id="KW-1185">Reference proteome</keyword>
<feature type="region of interest" description="Disordered" evidence="1">
    <location>
        <begin position="68"/>
        <end position="121"/>
    </location>
</feature>
<dbReference type="Proteomes" id="UP000242146">
    <property type="component" value="Unassembled WGS sequence"/>
</dbReference>
<feature type="region of interest" description="Disordered" evidence="1">
    <location>
        <begin position="1"/>
        <end position="53"/>
    </location>
</feature>
<accession>A0A1X2GLQ6</accession>
<reference evidence="2 3" key="1">
    <citation type="submission" date="2016-07" db="EMBL/GenBank/DDBJ databases">
        <title>Pervasive Adenine N6-methylation of Active Genes in Fungi.</title>
        <authorList>
            <consortium name="DOE Joint Genome Institute"/>
            <person name="Mondo S.J."/>
            <person name="Dannebaum R.O."/>
            <person name="Kuo R.C."/>
            <person name="Labutti K."/>
            <person name="Haridas S."/>
            <person name="Kuo A."/>
            <person name="Salamov A."/>
            <person name="Ahrendt S.R."/>
            <person name="Lipzen A."/>
            <person name="Sullivan W."/>
            <person name="Andreopoulos W.B."/>
            <person name="Clum A."/>
            <person name="Lindquist E."/>
            <person name="Daum C."/>
            <person name="Ramamoorthy G.K."/>
            <person name="Gryganskyi A."/>
            <person name="Culley D."/>
            <person name="Magnuson J.K."/>
            <person name="James T.Y."/>
            <person name="O'Malley M.A."/>
            <person name="Stajich J.E."/>
            <person name="Spatafora J.W."/>
            <person name="Visel A."/>
            <person name="Grigoriev I.V."/>
        </authorList>
    </citation>
    <scope>NUCLEOTIDE SEQUENCE [LARGE SCALE GENOMIC DNA]</scope>
    <source>
        <strain evidence="2 3">NRRL 3301</strain>
    </source>
</reference>
<dbReference type="OrthoDB" id="2555519at2759"/>
<feature type="compositionally biased region" description="Basic and acidic residues" evidence="1">
    <location>
        <begin position="79"/>
        <end position="91"/>
    </location>
</feature>